<dbReference type="HAMAP" id="MF_02019">
    <property type="entry name" value="MurF"/>
    <property type="match status" value="1"/>
</dbReference>
<dbReference type="PANTHER" id="PTHR43024">
    <property type="entry name" value="UDP-N-ACETYLMURAMOYL-TRIPEPTIDE--D-ALANYL-D-ALANINE LIGASE"/>
    <property type="match status" value="1"/>
</dbReference>
<evidence type="ECO:0000256" key="11">
    <source>
        <dbReference type="RuleBase" id="RU004136"/>
    </source>
</evidence>
<comment type="subcellular location">
    <subcellularLocation>
        <location evidence="10 11">Cytoplasm</location>
    </subcellularLocation>
</comment>
<dbReference type="GO" id="GO:0008360">
    <property type="term" value="P:regulation of cell shape"/>
    <property type="evidence" value="ECO:0007669"/>
    <property type="project" value="UniProtKB-KW"/>
</dbReference>
<name>A0A5C4WAL1_9ACTN</name>
<evidence type="ECO:0000313" key="15">
    <source>
        <dbReference type="Proteomes" id="UP000313231"/>
    </source>
</evidence>
<sequence>MIPLQLSAIAEIVGGALHGEDVTVSAPAYVDSRTPLADGLFVAVVGERVDGHDYADGAHAVLGSRPTTAPTVVVADPVAALGRLARHVLDRLDTTVLAVTGSQGKTGTKDYLAAVLRTLAGESAVVATAANNNNELGVPLTVLRADTGTRFLVVEMGARGIGHISYLCEIAPPSIAAVLNVGTAHVGEFGGREQIALAKGELVEALPTDGTAVLNADDPLVAAMAPRTRARVVTFGESGTLSWRDVRLDPLGRPQFVLEQDGDAHDVRLLQTGLHQVANAAAAAAMAIAAGFRLADVSRALGEAAAASRWRMEVTERADGLVVVNDAYNANPDSVRAALEALVAIGRGDGTRRRRTVAVLGEMKELGDEHDAGHRAVGVDAARLGVDVVVVVGRAAAAIAEGARAGAGEVIVTAGRDEATAWVRQNAGGEDVVLVKASRGAALEVVAEAILMDSSEETTA</sequence>
<keyword evidence="4 10" id="KW-0547">Nucleotide-binding</keyword>
<dbReference type="InterPro" id="IPR036565">
    <property type="entry name" value="Mur-like_cat_sf"/>
</dbReference>
<keyword evidence="7 10" id="KW-0573">Peptidoglycan synthesis</keyword>
<dbReference type="AlphaFoldDB" id="A0A5C4WAL1"/>
<keyword evidence="3 10" id="KW-0132">Cell division</keyword>
<evidence type="ECO:0000256" key="9">
    <source>
        <dbReference type="ARBA" id="ARBA00023316"/>
    </source>
</evidence>
<evidence type="ECO:0000256" key="3">
    <source>
        <dbReference type="ARBA" id="ARBA00022618"/>
    </source>
</evidence>
<comment type="catalytic activity">
    <reaction evidence="10 11">
        <text>D-alanyl-D-alanine + UDP-N-acetyl-alpha-D-muramoyl-L-alanyl-gamma-D-glutamyl-meso-2,6-diaminopimelate + ATP = UDP-N-acetyl-alpha-D-muramoyl-L-alanyl-gamma-D-glutamyl-meso-2,6-diaminopimeloyl-D-alanyl-D-alanine + ADP + phosphate + H(+)</text>
        <dbReference type="Rhea" id="RHEA:28374"/>
        <dbReference type="ChEBI" id="CHEBI:15378"/>
        <dbReference type="ChEBI" id="CHEBI:30616"/>
        <dbReference type="ChEBI" id="CHEBI:43474"/>
        <dbReference type="ChEBI" id="CHEBI:57822"/>
        <dbReference type="ChEBI" id="CHEBI:61386"/>
        <dbReference type="ChEBI" id="CHEBI:83905"/>
        <dbReference type="ChEBI" id="CHEBI:456216"/>
        <dbReference type="EC" id="6.3.2.10"/>
    </reaction>
</comment>
<dbReference type="EC" id="6.3.2.10" evidence="10 11"/>
<protein>
    <recommendedName>
        <fullName evidence="10 11">UDP-N-acetylmuramoyl-tripeptide--D-alanyl-D-alanine ligase</fullName>
        <ecNumber evidence="10 11">6.3.2.10</ecNumber>
    </recommendedName>
    <alternativeName>
        <fullName evidence="10">D-alanyl-D-alanine-adding enzyme</fullName>
    </alternativeName>
</protein>
<dbReference type="GO" id="GO:0051301">
    <property type="term" value="P:cell division"/>
    <property type="evidence" value="ECO:0007669"/>
    <property type="project" value="UniProtKB-KW"/>
</dbReference>
<evidence type="ECO:0000256" key="10">
    <source>
        <dbReference type="HAMAP-Rule" id="MF_02019"/>
    </source>
</evidence>
<dbReference type="InterPro" id="IPR004101">
    <property type="entry name" value="Mur_ligase_C"/>
</dbReference>
<dbReference type="InterPro" id="IPR013221">
    <property type="entry name" value="Mur_ligase_cen"/>
</dbReference>
<dbReference type="InterPro" id="IPR036615">
    <property type="entry name" value="Mur_ligase_C_dom_sf"/>
</dbReference>
<comment type="function">
    <text evidence="10 11">Involved in cell wall formation. Catalyzes the final step in the synthesis of UDP-N-acetylmuramoyl-pentapeptide, the precursor of murein.</text>
</comment>
<dbReference type="Gene3D" id="3.40.1190.10">
    <property type="entry name" value="Mur-like, catalytic domain"/>
    <property type="match status" value="1"/>
</dbReference>
<evidence type="ECO:0000256" key="6">
    <source>
        <dbReference type="ARBA" id="ARBA00022960"/>
    </source>
</evidence>
<evidence type="ECO:0000259" key="12">
    <source>
        <dbReference type="Pfam" id="PF02875"/>
    </source>
</evidence>
<evidence type="ECO:0000313" key="14">
    <source>
        <dbReference type="EMBL" id="TNM45132.1"/>
    </source>
</evidence>
<dbReference type="EMBL" id="VDMP01000017">
    <property type="protein sequence ID" value="TNM45132.1"/>
    <property type="molecule type" value="Genomic_DNA"/>
</dbReference>
<comment type="similarity">
    <text evidence="10">Belongs to the MurCDEF family. MurF subfamily.</text>
</comment>
<comment type="pathway">
    <text evidence="10 11">Cell wall biogenesis; peptidoglycan biosynthesis.</text>
</comment>
<organism evidence="14 15">
    <name type="scientific">Nocardioides albidus</name>
    <dbReference type="NCBI Taxonomy" id="1517589"/>
    <lineage>
        <taxon>Bacteria</taxon>
        <taxon>Bacillati</taxon>
        <taxon>Actinomycetota</taxon>
        <taxon>Actinomycetes</taxon>
        <taxon>Propionibacteriales</taxon>
        <taxon>Nocardioidaceae</taxon>
        <taxon>Nocardioides</taxon>
    </lineage>
</organism>
<keyword evidence="6 10" id="KW-0133">Cell shape</keyword>
<dbReference type="SUPFAM" id="SSF63418">
    <property type="entry name" value="MurE/MurF N-terminal domain"/>
    <property type="match status" value="1"/>
</dbReference>
<accession>A0A5C4WAL1</accession>
<dbReference type="PANTHER" id="PTHR43024:SF1">
    <property type="entry name" value="UDP-N-ACETYLMURAMOYL-TRIPEPTIDE--D-ALANYL-D-ALANINE LIGASE"/>
    <property type="match status" value="1"/>
</dbReference>
<keyword evidence="8 10" id="KW-0131">Cell cycle</keyword>
<dbReference type="Pfam" id="PF02875">
    <property type="entry name" value="Mur_ligase_C"/>
    <property type="match status" value="1"/>
</dbReference>
<dbReference type="GO" id="GO:0005524">
    <property type="term" value="F:ATP binding"/>
    <property type="evidence" value="ECO:0007669"/>
    <property type="project" value="UniProtKB-UniRule"/>
</dbReference>
<keyword evidence="2 10" id="KW-0436">Ligase</keyword>
<keyword evidence="5 10" id="KW-0067">ATP-binding</keyword>
<comment type="caution">
    <text evidence="10">Lacks conserved residue(s) required for the propagation of feature annotation.</text>
</comment>
<gene>
    <name evidence="10 14" type="primary">murF</name>
    <name evidence="14" type="ORF">FHP29_04815</name>
</gene>
<dbReference type="InterPro" id="IPR005863">
    <property type="entry name" value="UDP-N-AcMur_synth"/>
</dbReference>
<dbReference type="SUPFAM" id="SSF53623">
    <property type="entry name" value="MurD-like peptide ligases, catalytic domain"/>
    <property type="match status" value="1"/>
</dbReference>
<dbReference type="Gene3D" id="3.40.1390.10">
    <property type="entry name" value="MurE/MurF, N-terminal domain"/>
    <property type="match status" value="1"/>
</dbReference>
<feature type="domain" description="Mur ligase C-terminal" evidence="12">
    <location>
        <begin position="311"/>
        <end position="439"/>
    </location>
</feature>
<dbReference type="Pfam" id="PF08245">
    <property type="entry name" value="Mur_ligase_M"/>
    <property type="match status" value="1"/>
</dbReference>
<comment type="caution">
    <text evidence="14">The sequence shown here is derived from an EMBL/GenBank/DDBJ whole genome shotgun (WGS) entry which is preliminary data.</text>
</comment>
<dbReference type="SUPFAM" id="SSF53244">
    <property type="entry name" value="MurD-like peptide ligases, peptide-binding domain"/>
    <property type="match status" value="1"/>
</dbReference>
<evidence type="ECO:0000256" key="5">
    <source>
        <dbReference type="ARBA" id="ARBA00022840"/>
    </source>
</evidence>
<evidence type="ECO:0000256" key="7">
    <source>
        <dbReference type="ARBA" id="ARBA00022984"/>
    </source>
</evidence>
<dbReference type="RefSeq" id="WP_139621712.1">
    <property type="nucleotide sequence ID" value="NZ_VDMP01000017.1"/>
</dbReference>
<feature type="domain" description="Mur ligase central" evidence="13">
    <location>
        <begin position="99"/>
        <end position="287"/>
    </location>
</feature>
<evidence type="ECO:0000256" key="8">
    <source>
        <dbReference type="ARBA" id="ARBA00023306"/>
    </source>
</evidence>
<dbReference type="GO" id="GO:0009252">
    <property type="term" value="P:peptidoglycan biosynthetic process"/>
    <property type="evidence" value="ECO:0007669"/>
    <property type="project" value="UniProtKB-UniRule"/>
</dbReference>
<keyword evidence="9 10" id="KW-0961">Cell wall biogenesis/degradation</keyword>
<dbReference type="InterPro" id="IPR051046">
    <property type="entry name" value="MurCDEF_CellWall_CoF430Synth"/>
</dbReference>
<evidence type="ECO:0000256" key="4">
    <source>
        <dbReference type="ARBA" id="ARBA00022741"/>
    </source>
</evidence>
<dbReference type="UniPathway" id="UPA00219"/>
<evidence type="ECO:0000256" key="1">
    <source>
        <dbReference type="ARBA" id="ARBA00022490"/>
    </source>
</evidence>
<dbReference type="GO" id="GO:0008766">
    <property type="term" value="F:UDP-N-acetylmuramoylalanyl-D-glutamyl-2,6-diaminopimelate-D-alanyl-D-alanine ligase activity"/>
    <property type="evidence" value="ECO:0007669"/>
    <property type="project" value="RHEA"/>
</dbReference>
<dbReference type="Proteomes" id="UP000313231">
    <property type="component" value="Unassembled WGS sequence"/>
</dbReference>
<reference evidence="14 15" key="1">
    <citation type="journal article" date="2016" name="Int. J. Syst. Evol. Microbiol.">
        <title>Nocardioides albidus sp. nov., an actinobacterium isolated from garden soil.</title>
        <authorList>
            <person name="Singh H."/>
            <person name="Du J."/>
            <person name="Trinh H."/>
            <person name="Won K."/>
            <person name="Yang J.E."/>
            <person name="Yin C."/>
            <person name="Kook M."/>
            <person name="Yi T.H."/>
        </authorList>
    </citation>
    <scope>NUCLEOTIDE SEQUENCE [LARGE SCALE GENOMIC DNA]</scope>
    <source>
        <strain evidence="14 15">CCTCC AB 2015297</strain>
    </source>
</reference>
<dbReference type="Gene3D" id="3.90.190.20">
    <property type="entry name" value="Mur ligase, C-terminal domain"/>
    <property type="match status" value="1"/>
</dbReference>
<keyword evidence="1 10" id="KW-0963">Cytoplasm</keyword>
<evidence type="ECO:0000256" key="2">
    <source>
        <dbReference type="ARBA" id="ARBA00022598"/>
    </source>
</evidence>
<dbReference type="InterPro" id="IPR035911">
    <property type="entry name" value="MurE/MurF_N"/>
</dbReference>
<dbReference type="OrthoDB" id="9800958at2"/>
<dbReference type="GO" id="GO:0071555">
    <property type="term" value="P:cell wall organization"/>
    <property type="evidence" value="ECO:0007669"/>
    <property type="project" value="UniProtKB-KW"/>
</dbReference>
<dbReference type="GO" id="GO:0047480">
    <property type="term" value="F:UDP-N-acetylmuramoyl-tripeptide-D-alanyl-D-alanine ligase activity"/>
    <property type="evidence" value="ECO:0007669"/>
    <property type="project" value="UniProtKB-UniRule"/>
</dbReference>
<dbReference type="NCBIfam" id="TIGR01143">
    <property type="entry name" value="murF"/>
    <property type="match status" value="1"/>
</dbReference>
<dbReference type="GO" id="GO:0005737">
    <property type="term" value="C:cytoplasm"/>
    <property type="evidence" value="ECO:0007669"/>
    <property type="project" value="UniProtKB-SubCell"/>
</dbReference>
<keyword evidence="15" id="KW-1185">Reference proteome</keyword>
<proteinExistence type="inferred from homology"/>
<evidence type="ECO:0000259" key="13">
    <source>
        <dbReference type="Pfam" id="PF08245"/>
    </source>
</evidence>